<dbReference type="RefSeq" id="XP_026728503.1">
    <property type="nucleotide sequence ID" value="XM_026872702.1"/>
</dbReference>
<dbReference type="InParanoid" id="A0A7E5VJJ4"/>
<dbReference type="AlphaFoldDB" id="A0A7E5VJJ4"/>
<gene>
    <name evidence="3" type="primary">LOC113494387</name>
</gene>
<dbReference type="KEGG" id="tnl:113494387"/>
<feature type="region of interest" description="Disordered" evidence="1">
    <location>
        <begin position="1"/>
        <end position="43"/>
    </location>
</feature>
<dbReference type="GeneID" id="113494387"/>
<sequence>MSKVNAGTRKMDYRDNIQNQPEEQETEFIIDPNENPAPMTGPDQEVFHVRVRPTPSGLLSINVIGTQPVEVVRRNCPMTTGLISPVSSSSSMTGEAPQWPTGESSRDAREAREMRDMRDQMESSDEEYARIVRKSELLGAPYENASQGHPSDEDPIDSFIHFVRSLLRSFQDDELKLKVMDDISQTVINAKSEEIKRIKK</sequence>
<proteinExistence type="predicted"/>
<evidence type="ECO:0000256" key="1">
    <source>
        <dbReference type="SAM" id="MobiDB-lite"/>
    </source>
</evidence>
<feature type="region of interest" description="Disordered" evidence="1">
    <location>
        <begin position="82"/>
        <end position="112"/>
    </location>
</feature>
<evidence type="ECO:0000313" key="2">
    <source>
        <dbReference type="Proteomes" id="UP000322000"/>
    </source>
</evidence>
<accession>A0A7E5VJJ4</accession>
<name>A0A7E5VJJ4_TRINI</name>
<evidence type="ECO:0000313" key="3">
    <source>
        <dbReference type="RefSeq" id="XP_026728503.1"/>
    </source>
</evidence>
<keyword evidence="2" id="KW-1185">Reference proteome</keyword>
<dbReference type="OrthoDB" id="7314146at2759"/>
<feature type="compositionally biased region" description="Polar residues" evidence="1">
    <location>
        <begin position="82"/>
        <end position="93"/>
    </location>
</feature>
<organism evidence="2 3">
    <name type="scientific">Trichoplusia ni</name>
    <name type="common">Cabbage looper</name>
    <dbReference type="NCBI Taxonomy" id="7111"/>
    <lineage>
        <taxon>Eukaryota</taxon>
        <taxon>Metazoa</taxon>
        <taxon>Ecdysozoa</taxon>
        <taxon>Arthropoda</taxon>
        <taxon>Hexapoda</taxon>
        <taxon>Insecta</taxon>
        <taxon>Pterygota</taxon>
        <taxon>Neoptera</taxon>
        <taxon>Endopterygota</taxon>
        <taxon>Lepidoptera</taxon>
        <taxon>Glossata</taxon>
        <taxon>Ditrysia</taxon>
        <taxon>Noctuoidea</taxon>
        <taxon>Noctuidae</taxon>
        <taxon>Plusiinae</taxon>
        <taxon>Trichoplusia</taxon>
    </lineage>
</organism>
<protein>
    <submittedName>
        <fullName evidence="3">Uncharacterized protein LOC113494387 isoform X1</fullName>
    </submittedName>
</protein>
<dbReference type="Proteomes" id="UP000322000">
    <property type="component" value="Chromosome 5"/>
</dbReference>
<reference evidence="3" key="1">
    <citation type="submission" date="2025-08" db="UniProtKB">
        <authorList>
            <consortium name="RefSeq"/>
        </authorList>
    </citation>
    <scope>IDENTIFICATION</scope>
</reference>